<dbReference type="AlphaFoldDB" id="A0A427AWW2"/>
<protein>
    <submittedName>
        <fullName evidence="1">Uncharacterized protein</fullName>
    </submittedName>
</protein>
<sequence>MIVWAAGRDDGCPQVMVDGATTTADAVRQDSTADAERKQGMTATTRKSGSCCFRRLPLAVKDWYWQRCAVRDHCWLGEIAAGSVVQREIAAGHIL</sequence>
<accession>A0A427AWW2</accession>
<gene>
    <name evidence="1" type="ORF">B296_00007237</name>
</gene>
<evidence type="ECO:0000313" key="1">
    <source>
        <dbReference type="EMBL" id="RRT80754.1"/>
    </source>
</evidence>
<reference evidence="1 2" key="1">
    <citation type="journal article" date="2014" name="Agronomy (Basel)">
        <title>A Draft Genome Sequence for Ensete ventricosum, the Drought-Tolerant Tree Against Hunger.</title>
        <authorList>
            <person name="Harrison J."/>
            <person name="Moore K.A."/>
            <person name="Paszkiewicz K."/>
            <person name="Jones T."/>
            <person name="Grant M."/>
            <person name="Ambacheew D."/>
            <person name="Muzemil S."/>
            <person name="Studholme D.J."/>
        </authorList>
    </citation>
    <scope>NUCLEOTIDE SEQUENCE [LARGE SCALE GENOMIC DNA]</scope>
</reference>
<name>A0A427AWW2_ENSVE</name>
<proteinExistence type="predicted"/>
<dbReference type="Proteomes" id="UP000287651">
    <property type="component" value="Unassembled WGS sequence"/>
</dbReference>
<comment type="caution">
    <text evidence="1">The sequence shown here is derived from an EMBL/GenBank/DDBJ whole genome shotgun (WGS) entry which is preliminary data.</text>
</comment>
<organism evidence="1 2">
    <name type="scientific">Ensete ventricosum</name>
    <name type="common">Abyssinian banana</name>
    <name type="synonym">Musa ensete</name>
    <dbReference type="NCBI Taxonomy" id="4639"/>
    <lineage>
        <taxon>Eukaryota</taxon>
        <taxon>Viridiplantae</taxon>
        <taxon>Streptophyta</taxon>
        <taxon>Embryophyta</taxon>
        <taxon>Tracheophyta</taxon>
        <taxon>Spermatophyta</taxon>
        <taxon>Magnoliopsida</taxon>
        <taxon>Liliopsida</taxon>
        <taxon>Zingiberales</taxon>
        <taxon>Musaceae</taxon>
        <taxon>Ensete</taxon>
    </lineage>
</organism>
<evidence type="ECO:0000313" key="2">
    <source>
        <dbReference type="Proteomes" id="UP000287651"/>
    </source>
</evidence>
<dbReference type="EMBL" id="AMZH03001068">
    <property type="protein sequence ID" value="RRT80754.1"/>
    <property type="molecule type" value="Genomic_DNA"/>
</dbReference>